<dbReference type="GO" id="GO:0016757">
    <property type="term" value="F:glycosyltransferase activity"/>
    <property type="evidence" value="ECO:0007669"/>
    <property type="project" value="UniProtKB-KW"/>
</dbReference>
<feature type="domain" description="Glycosyltransferase subfamily 4-like N-terminal" evidence="2">
    <location>
        <begin position="72"/>
        <end position="194"/>
    </location>
</feature>
<protein>
    <submittedName>
        <fullName evidence="3">Glycosyltransferase family 4 protein</fullName>
        <ecNumber evidence="3">2.4.-.-</ecNumber>
    </submittedName>
</protein>
<proteinExistence type="predicted"/>
<keyword evidence="3" id="KW-0328">Glycosyltransferase</keyword>
<evidence type="ECO:0000259" key="1">
    <source>
        <dbReference type="Pfam" id="PF00534"/>
    </source>
</evidence>
<dbReference type="CDD" id="cd03801">
    <property type="entry name" value="GT4_PimA-like"/>
    <property type="match status" value="1"/>
</dbReference>
<dbReference type="RefSeq" id="WP_413272984.1">
    <property type="nucleotide sequence ID" value="NZ_JBHFNQ010000186.1"/>
</dbReference>
<organism evidence="3 4">
    <name type="scientific">Floridaenema aerugineum BLCC-F46</name>
    <dbReference type="NCBI Taxonomy" id="3153654"/>
    <lineage>
        <taxon>Bacteria</taxon>
        <taxon>Bacillati</taxon>
        <taxon>Cyanobacteriota</taxon>
        <taxon>Cyanophyceae</taxon>
        <taxon>Oscillatoriophycideae</taxon>
        <taxon>Aerosakkonematales</taxon>
        <taxon>Aerosakkonemataceae</taxon>
        <taxon>Floridanema</taxon>
        <taxon>Floridanema aerugineum</taxon>
    </lineage>
</organism>
<dbReference type="Pfam" id="PF13439">
    <property type="entry name" value="Glyco_transf_4"/>
    <property type="match status" value="1"/>
</dbReference>
<evidence type="ECO:0000313" key="3">
    <source>
        <dbReference type="EMBL" id="MFB2879950.1"/>
    </source>
</evidence>
<keyword evidence="3" id="KW-0808">Transferase</keyword>
<dbReference type="Gene3D" id="3.40.50.2000">
    <property type="entry name" value="Glycogen Phosphorylase B"/>
    <property type="match status" value="2"/>
</dbReference>
<dbReference type="InterPro" id="IPR028098">
    <property type="entry name" value="Glyco_trans_4-like_N"/>
</dbReference>
<dbReference type="EC" id="2.4.-.-" evidence="3"/>
<keyword evidence="4" id="KW-1185">Reference proteome</keyword>
<reference evidence="3 4" key="1">
    <citation type="submission" date="2024-09" db="EMBL/GenBank/DDBJ databases">
        <title>Floridaenema gen nov. (Aerosakkonemataceae, Aerosakkonematales ord. nov., Cyanobacteria) from benthic tropical and subtropical fresh waters, with the description of four new species.</title>
        <authorList>
            <person name="Moretto J.A."/>
            <person name="Berthold D.E."/>
            <person name="Lefler F.W."/>
            <person name="Huang I.-S."/>
            <person name="Laughinghouse H. IV."/>
        </authorList>
    </citation>
    <scope>NUCLEOTIDE SEQUENCE [LARGE SCALE GENOMIC DNA]</scope>
    <source>
        <strain evidence="3 4">BLCC-F46</strain>
    </source>
</reference>
<feature type="domain" description="Glycosyl transferase family 1" evidence="1">
    <location>
        <begin position="201"/>
        <end position="354"/>
    </location>
</feature>
<dbReference type="PANTHER" id="PTHR45947:SF3">
    <property type="entry name" value="SULFOQUINOVOSYL TRANSFERASE SQD2"/>
    <property type="match status" value="1"/>
</dbReference>
<dbReference type="SUPFAM" id="SSF53756">
    <property type="entry name" value="UDP-Glycosyltransferase/glycogen phosphorylase"/>
    <property type="match status" value="1"/>
</dbReference>
<evidence type="ECO:0000259" key="2">
    <source>
        <dbReference type="Pfam" id="PF13439"/>
    </source>
</evidence>
<dbReference type="EMBL" id="JBHFNQ010000186">
    <property type="protein sequence ID" value="MFB2879950.1"/>
    <property type="molecule type" value="Genomic_DNA"/>
</dbReference>
<name>A0ABV4XAX5_9CYAN</name>
<sequence length="393" mass="45969">MNKSPQVLSIIESYLGHRTYGELMREYFGRNGDRKVDFYWYNDEKELTTRIINRLLSYNFPNRWIQKQNLDFTRLRVQLGFAYMSRRLTYRKFSQRKYSALHFHTQPLAFLALDLLKKLPTAITIDFTAIQAATEKTDPDFRWTYAPNFLLEKRVFQGAAKLITFSEATRKSVIEDYKIDENKVKVIYPGVDLNKIPLSSKPKQIEQKPYKILFIGGHFERKGGQDLLEVFLERFADRAELHLVTQTPIKCDRTHVYIYQNIKAYTPEWLELYHQADVFVLPTYSEPFGWVFIEAMAAGLPIIASRVNAIPEIVSHEETGFLIQPGDRTDLANRIQQLIENRNLGKEMGAKGRQIVERKFNAHTNFQTLESVFREISISKQNHENSAHLSLQF</sequence>
<dbReference type="Proteomes" id="UP001576774">
    <property type="component" value="Unassembled WGS sequence"/>
</dbReference>
<dbReference type="InterPro" id="IPR050194">
    <property type="entry name" value="Glycosyltransferase_grp1"/>
</dbReference>
<gene>
    <name evidence="3" type="ORF">ACE1CC_24105</name>
</gene>
<accession>A0ABV4XAX5</accession>
<dbReference type="Pfam" id="PF00534">
    <property type="entry name" value="Glycos_transf_1"/>
    <property type="match status" value="1"/>
</dbReference>
<dbReference type="PANTHER" id="PTHR45947">
    <property type="entry name" value="SULFOQUINOVOSYL TRANSFERASE SQD2"/>
    <property type="match status" value="1"/>
</dbReference>
<comment type="caution">
    <text evidence="3">The sequence shown here is derived from an EMBL/GenBank/DDBJ whole genome shotgun (WGS) entry which is preliminary data.</text>
</comment>
<evidence type="ECO:0000313" key="4">
    <source>
        <dbReference type="Proteomes" id="UP001576774"/>
    </source>
</evidence>
<dbReference type="InterPro" id="IPR001296">
    <property type="entry name" value="Glyco_trans_1"/>
</dbReference>